<dbReference type="PANTHER" id="PTHR21588">
    <property type="entry name" value="COILED-COIL-HELIX-COILED-COIL-HELIX DOMAIN CONTAINING 6"/>
    <property type="match status" value="1"/>
</dbReference>
<proteinExistence type="predicted"/>
<dbReference type="Proteomes" id="UP001497482">
    <property type="component" value="Chromosome 20"/>
</dbReference>
<evidence type="ECO:0000256" key="3">
    <source>
        <dbReference type="ARBA" id="ARBA00023128"/>
    </source>
</evidence>
<keyword evidence="2" id="KW-0999">Mitochondrion inner membrane</keyword>
<organism evidence="9 10">
    <name type="scientific">Knipowitschia caucasica</name>
    <name type="common">Caucasian dwarf goby</name>
    <name type="synonym">Pomatoschistus caucasicus</name>
    <dbReference type="NCBI Taxonomy" id="637954"/>
    <lineage>
        <taxon>Eukaryota</taxon>
        <taxon>Metazoa</taxon>
        <taxon>Chordata</taxon>
        <taxon>Craniata</taxon>
        <taxon>Vertebrata</taxon>
        <taxon>Euteleostomi</taxon>
        <taxon>Actinopterygii</taxon>
        <taxon>Neopterygii</taxon>
        <taxon>Teleostei</taxon>
        <taxon>Neoteleostei</taxon>
        <taxon>Acanthomorphata</taxon>
        <taxon>Gobiaria</taxon>
        <taxon>Gobiiformes</taxon>
        <taxon>Gobioidei</taxon>
        <taxon>Gobiidae</taxon>
        <taxon>Gobiinae</taxon>
        <taxon>Knipowitschia</taxon>
    </lineage>
</organism>
<dbReference type="EMBL" id="OZ035842">
    <property type="protein sequence ID" value="CAL1595017.1"/>
    <property type="molecule type" value="Genomic_DNA"/>
</dbReference>
<keyword evidence="4" id="KW-0472">Membrane</keyword>
<evidence type="ECO:0000313" key="10">
    <source>
        <dbReference type="Proteomes" id="UP001497482"/>
    </source>
</evidence>
<sequence>MGGNGPSHLAPGEEAGGVTFVKGIRLSDRVINRMRQSSNSITPPSPQSEAAKPETPPTAIQTAPSLDTAPALVLSLTPDDTPPVLSIESPPETPLTPLASVEPVVVPEETPAEAPELAPPSEQPTPVEEVPVSTAESPAEAVPLEVVEDRLRQKIKAEFELSLEEEISKRREALQKQLEELRGLAIAEAEAAAQAQVEQQVKRTLEAEKAAYMENLTQSIAKERIKTEDEKLMVQLYWMELKAHKLEIREEEMKKRDALYKEHIAKLESKCSQFYKVTADSFKKSKEETHNRFQRFNIQPVCGDLQSQILKCYQENPGKSLSCSSIASAYMQCVNKAKVDKMSTRG</sequence>
<evidence type="ECO:0000256" key="4">
    <source>
        <dbReference type="ARBA" id="ARBA00023136"/>
    </source>
</evidence>
<dbReference type="InterPro" id="IPR052632">
    <property type="entry name" value="MICOS_subunit_Mic19"/>
</dbReference>
<keyword evidence="1" id="KW-0519">Myristate</keyword>
<dbReference type="GO" id="GO:0007007">
    <property type="term" value="P:inner mitochondrial membrane organization"/>
    <property type="evidence" value="ECO:0007669"/>
    <property type="project" value="TreeGrafter"/>
</dbReference>
<dbReference type="Pfam" id="PF05300">
    <property type="entry name" value="MIC19_MIC25"/>
    <property type="match status" value="1"/>
</dbReference>
<evidence type="ECO:0000256" key="8">
    <source>
        <dbReference type="SAM" id="MobiDB-lite"/>
    </source>
</evidence>
<dbReference type="PROSITE" id="PS51808">
    <property type="entry name" value="CHCH"/>
    <property type="match status" value="1"/>
</dbReference>
<evidence type="ECO:0000256" key="6">
    <source>
        <dbReference type="ARBA" id="ARBA00023288"/>
    </source>
</evidence>
<evidence type="ECO:0000256" key="7">
    <source>
        <dbReference type="ARBA" id="ARBA00034476"/>
    </source>
</evidence>
<protein>
    <submittedName>
        <fullName evidence="9">Uncharacterized protein</fullName>
    </submittedName>
</protein>
<evidence type="ECO:0000256" key="5">
    <source>
        <dbReference type="ARBA" id="ARBA00023157"/>
    </source>
</evidence>
<evidence type="ECO:0000256" key="2">
    <source>
        <dbReference type="ARBA" id="ARBA00022792"/>
    </source>
</evidence>
<keyword evidence="6" id="KW-0449">Lipoprotein</keyword>
<dbReference type="GO" id="GO:0061617">
    <property type="term" value="C:MICOS complex"/>
    <property type="evidence" value="ECO:0007669"/>
    <property type="project" value="InterPro"/>
</dbReference>
<keyword evidence="10" id="KW-1185">Reference proteome</keyword>
<dbReference type="AlphaFoldDB" id="A0AAV2L6P4"/>
<evidence type="ECO:0000256" key="1">
    <source>
        <dbReference type="ARBA" id="ARBA00022707"/>
    </source>
</evidence>
<dbReference type="InterPro" id="IPR007964">
    <property type="entry name" value="MIC19/MIC25"/>
</dbReference>
<gene>
    <name evidence="9" type="ORF">KC01_LOCUS23903</name>
</gene>
<keyword evidence="3" id="KW-0496">Mitochondrion</keyword>
<feature type="compositionally biased region" description="Low complexity" evidence="8">
    <location>
        <begin position="97"/>
        <end position="116"/>
    </location>
</feature>
<feature type="region of interest" description="Disordered" evidence="8">
    <location>
        <begin position="31"/>
        <end position="130"/>
    </location>
</feature>
<reference evidence="9 10" key="1">
    <citation type="submission" date="2024-04" db="EMBL/GenBank/DDBJ databases">
        <authorList>
            <person name="Waldvogel A.-M."/>
            <person name="Schoenle A."/>
        </authorList>
    </citation>
    <scope>NUCLEOTIDE SEQUENCE [LARGE SCALE GENOMIC DNA]</scope>
</reference>
<comment type="subcellular location">
    <subcellularLocation>
        <location evidence="7">Mitochondrion inner membrane</location>
        <topology evidence="7">Lipid-anchor</topology>
    </subcellularLocation>
</comment>
<dbReference type="PANTHER" id="PTHR21588:SF23">
    <property type="entry name" value="MICOS COMPLEX SUBUNIT MIC19 ISOFORM X1"/>
    <property type="match status" value="1"/>
</dbReference>
<keyword evidence="5" id="KW-1015">Disulfide bond</keyword>
<accession>A0AAV2L6P4</accession>
<name>A0AAV2L6P4_KNICA</name>
<evidence type="ECO:0000313" key="9">
    <source>
        <dbReference type="EMBL" id="CAL1595017.1"/>
    </source>
</evidence>